<reference evidence="7 11" key="3">
    <citation type="submission" date="2018-05" db="EMBL/GenBank/DDBJ databases">
        <authorList>
            <person name="Lanie J.A."/>
            <person name="Ng W.-L."/>
            <person name="Kazmierczak K.M."/>
            <person name="Andrzejewski T.M."/>
            <person name="Davidsen T.M."/>
            <person name="Wayne K.J."/>
            <person name="Tettelin H."/>
            <person name="Glass J.I."/>
            <person name="Rusch D."/>
            <person name="Podicherti R."/>
            <person name="Tsui H.-C.T."/>
            <person name="Winkler M.E."/>
        </authorList>
    </citation>
    <scope>NUCLEOTIDE SEQUENCE [LARGE SCALE GENOMIC DNA]</scope>
    <source>
        <strain evidence="7 11">YBY</strain>
    </source>
</reference>
<gene>
    <name evidence="6" type="ORF">AFA_05355</name>
    <name evidence="7" type="ORF">DF183_05985</name>
    <name evidence="9" type="ORF">M2J83_06420</name>
    <name evidence="8" type="ORF">MXF72_13170</name>
</gene>
<reference evidence="9 12" key="5">
    <citation type="submission" date="2022-05" db="EMBL/GenBank/DDBJ databases">
        <title>Complete sequence of strain NY11312.</title>
        <authorList>
            <person name="Zhou D."/>
        </authorList>
    </citation>
    <scope>NUCLEOTIDE SEQUENCE [LARGE SCALE GENOMIC DNA]</scope>
    <source>
        <strain evidence="9 12">NY11312</strain>
    </source>
</reference>
<dbReference type="Proteomes" id="UP001211866">
    <property type="component" value="Chromosome"/>
</dbReference>
<dbReference type="PIRSF" id="PIRSF029827">
    <property type="entry name" value="Fe_traffic_YggX"/>
    <property type="match status" value="1"/>
</dbReference>
<dbReference type="Proteomes" id="UP000245216">
    <property type="component" value="Unassembled WGS sequence"/>
</dbReference>
<organism evidence="7 11">
    <name type="scientific">Alcaligenes faecalis</name>
    <dbReference type="NCBI Taxonomy" id="511"/>
    <lineage>
        <taxon>Bacteria</taxon>
        <taxon>Pseudomonadati</taxon>
        <taxon>Pseudomonadota</taxon>
        <taxon>Betaproteobacteria</taxon>
        <taxon>Burkholderiales</taxon>
        <taxon>Alcaligenaceae</taxon>
        <taxon>Alcaligenes</taxon>
    </lineage>
</organism>
<keyword evidence="12" id="KW-1185">Reference proteome</keyword>
<evidence type="ECO:0000313" key="6">
    <source>
        <dbReference type="EMBL" id="ASR88926.1"/>
    </source>
</evidence>
<accession>A0A0M7CCR3</accession>
<dbReference type="NCBIfam" id="NF003817">
    <property type="entry name" value="PRK05408.1"/>
    <property type="match status" value="1"/>
</dbReference>
<name>A0A0A2N2V1_ALCFA</name>
<dbReference type="InterPro" id="IPR036766">
    <property type="entry name" value="Fe_traffick_prot_YggX_sf"/>
</dbReference>
<dbReference type="EMBL" id="QEXO01000002">
    <property type="protein sequence ID" value="PWE14281.1"/>
    <property type="molecule type" value="Genomic_DNA"/>
</dbReference>
<dbReference type="Proteomes" id="UP000830925">
    <property type="component" value="Chromosome"/>
</dbReference>
<comment type="similarity">
    <text evidence="3 5">Belongs to the Fe(2+)-trafficking protein family.</text>
</comment>
<evidence type="ECO:0000256" key="1">
    <source>
        <dbReference type="ARBA" id="ARBA00023004"/>
    </source>
</evidence>
<evidence type="ECO:0000313" key="7">
    <source>
        <dbReference type="EMBL" id="PWE14281.1"/>
    </source>
</evidence>
<dbReference type="PANTHER" id="PTHR36965">
    <property type="entry name" value="FE(2+)-TRAFFICKING PROTEIN-RELATED"/>
    <property type="match status" value="1"/>
</dbReference>
<dbReference type="EMBL" id="CP021641">
    <property type="protein sequence ID" value="ASR88926.1"/>
    <property type="molecule type" value="Genomic_DNA"/>
</dbReference>
<dbReference type="eggNOG" id="COG2924">
    <property type="taxonomic scope" value="Bacteria"/>
</dbReference>
<evidence type="ECO:0000256" key="5">
    <source>
        <dbReference type="HAMAP-Rule" id="MF_00686"/>
    </source>
</evidence>
<evidence type="ECO:0000256" key="3">
    <source>
        <dbReference type="ARBA" id="ARBA00061679"/>
    </source>
</evidence>
<keyword evidence="1 5" id="KW-0408">Iron</keyword>
<dbReference type="RefSeq" id="WP_009461661.1">
    <property type="nucleotide sequence ID" value="NZ_CAXOJJ010000033.1"/>
</dbReference>
<dbReference type="OrthoDB" id="9804318at2"/>
<evidence type="ECO:0000313" key="12">
    <source>
        <dbReference type="Proteomes" id="UP001211866"/>
    </source>
</evidence>
<dbReference type="STRING" id="511.UZ73_04950"/>
<comment type="function">
    <text evidence="2">Could be a mediator in iron transactions between iron acquisition and iron-requiring processes, such as synthesis and/or repair of Fe-S clusters in biosynthetic enzymes. Necessary to maintain high levels of aconitase under oxidative stress.</text>
</comment>
<accession>A0A0A2N2V1</accession>
<dbReference type="Gene3D" id="1.10.3880.10">
    <property type="entry name" value="Fe(II) trafficking protein YggX"/>
    <property type="match status" value="1"/>
</dbReference>
<evidence type="ECO:0000313" key="10">
    <source>
        <dbReference type="Proteomes" id="UP000214561"/>
    </source>
</evidence>
<sequence length="90" mass="10429">MARMIHCVKLKQEAEGLEFPPYPGELGTKIWHSISKQAWANWMDVQTRLVNENRLNLADARARTYLKEQMEQYLFEDKDVEADGFTAPSA</sequence>
<dbReference type="GO" id="GO:0034599">
    <property type="term" value="P:cellular response to oxidative stress"/>
    <property type="evidence" value="ECO:0007669"/>
    <property type="project" value="TreeGrafter"/>
</dbReference>
<evidence type="ECO:0000313" key="8">
    <source>
        <dbReference type="EMBL" id="UPL20362.1"/>
    </source>
</evidence>
<dbReference type="InterPro" id="IPR007457">
    <property type="entry name" value="Fe_traffick_prot_YggX"/>
</dbReference>
<dbReference type="KEGG" id="afq:AFA_05355"/>
<dbReference type="PANTHER" id="PTHR36965:SF1">
    <property type="entry name" value="FE(2+)-TRAFFICKING PROTEIN-RELATED"/>
    <property type="match status" value="1"/>
</dbReference>
<dbReference type="GO" id="GO:0005829">
    <property type="term" value="C:cytosol"/>
    <property type="evidence" value="ECO:0007669"/>
    <property type="project" value="TreeGrafter"/>
</dbReference>
<reference evidence="6 10" key="1">
    <citation type="submission" date="2017-05" db="EMBL/GenBank/DDBJ databases">
        <authorList>
            <person name="Qiu J.G."/>
            <person name="He J."/>
        </authorList>
    </citation>
    <scope>NUCLEOTIDE SEQUENCE [LARGE SCALE GENOMIC DNA]</scope>
    <source>
        <strain evidence="6 10">JQ135</strain>
    </source>
</reference>
<evidence type="ECO:0000313" key="11">
    <source>
        <dbReference type="Proteomes" id="UP000245216"/>
    </source>
</evidence>
<evidence type="ECO:0000256" key="2">
    <source>
        <dbReference type="ARBA" id="ARBA00053793"/>
    </source>
</evidence>
<dbReference type="Pfam" id="PF04362">
    <property type="entry name" value="Iron_traffic"/>
    <property type="match status" value="1"/>
</dbReference>
<dbReference type="KEGG" id="afa:UZ73_04950"/>
<reference evidence="8" key="4">
    <citation type="submission" date="2022-04" db="EMBL/GenBank/DDBJ databases">
        <title>Genomic mining of Alcaligenes faecalis D334 producing ectoin and derivatives.</title>
        <authorList>
            <person name="Doan V.T."/>
            <person name="Quach N.T."/>
            <person name="Vu T.-H.-N."/>
            <person name="Phi Q.-T."/>
        </authorList>
    </citation>
    <scope>NUCLEOTIDE SEQUENCE</scope>
    <source>
        <strain evidence="8">D334</strain>
    </source>
</reference>
<dbReference type="AlphaFoldDB" id="A0A0A2N2V1"/>
<proteinExistence type="inferred from homology"/>
<dbReference type="GeneID" id="96776919"/>
<dbReference type="Proteomes" id="UP000214561">
    <property type="component" value="Chromosome"/>
</dbReference>
<reference evidence="7 11" key="2">
    <citation type="submission" date="2018-05" db="EMBL/GenBank/DDBJ databases">
        <title>Genome Sequence of an Efficient Indole-Degrading Bacterium, Alcaligenes sp.YBY.</title>
        <authorList>
            <person name="Yang B."/>
        </authorList>
    </citation>
    <scope>NUCLEOTIDE SEQUENCE [LARGE SCALE GENOMIC DNA]</scope>
    <source>
        <strain evidence="7 11">YBY</strain>
    </source>
</reference>
<dbReference type="FunFam" id="1.10.3880.10:FF:000001">
    <property type="entry name" value="Probable Fe(2+)-trafficking protein"/>
    <property type="match status" value="1"/>
</dbReference>
<dbReference type="EMBL" id="CP095873">
    <property type="protein sequence ID" value="UPL20362.1"/>
    <property type="molecule type" value="Genomic_DNA"/>
</dbReference>
<dbReference type="GO" id="GO:0005506">
    <property type="term" value="F:iron ion binding"/>
    <property type="evidence" value="ECO:0007669"/>
    <property type="project" value="UniProtKB-UniRule"/>
</dbReference>
<dbReference type="SUPFAM" id="SSF111148">
    <property type="entry name" value="YggX-like"/>
    <property type="match status" value="1"/>
</dbReference>
<evidence type="ECO:0000256" key="4">
    <source>
        <dbReference type="ARBA" id="ARBA00070403"/>
    </source>
</evidence>
<dbReference type="HAMAP" id="MF_00686">
    <property type="entry name" value="Fe_traffic_YggX"/>
    <property type="match status" value="1"/>
</dbReference>
<protein>
    <recommendedName>
        <fullName evidence="4 5">Probable Fe(2+)-trafficking protein</fullName>
    </recommendedName>
</protein>
<evidence type="ECO:0000313" key="9">
    <source>
        <dbReference type="EMBL" id="WBM39445.1"/>
    </source>
</evidence>
<dbReference type="EMBL" id="CP096916">
    <property type="protein sequence ID" value="WBM39445.1"/>
    <property type="molecule type" value="Genomic_DNA"/>
</dbReference>